<organism evidence="1 2">
    <name type="scientific">Acaulospora colombiana</name>
    <dbReference type="NCBI Taxonomy" id="27376"/>
    <lineage>
        <taxon>Eukaryota</taxon>
        <taxon>Fungi</taxon>
        <taxon>Fungi incertae sedis</taxon>
        <taxon>Mucoromycota</taxon>
        <taxon>Glomeromycotina</taxon>
        <taxon>Glomeromycetes</taxon>
        <taxon>Diversisporales</taxon>
        <taxon>Acaulosporaceae</taxon>
        <taxon>Acaulospora</taxon>
    </lineage>
</organism>
<reference evidence="1" key="1">
    <citation type="submission" date="2021-06" db="EMBL/GenBank/DDBJ databases">
        <authorList>
            <person name="Kallberg Y."/>
            <person name="Tangrot J."/>
            <person name="Rosling A."/>
        </authorList>
    </citation>
    <scope>NUCLEOTIDE SEQUENCE</scope>
    <source>
        <strain evidence="1">CL356</strain>
    </source>
</reference>
<name>A0ACA9LFA0_9GLOM</name>
<protein>
    <submittedName>
        <fullName evidence="1">15925_t:CDS:1</fullName>
    </submittedName>
</protein>
<accession>A0ACA9LFA0</accession>
<evidence type="ECO:0000313" key="1">
    <source>
        <dbReference type="EMBL" id="CAG8527639.1"/>
    </source>
</evidence>
<evidence type="ECO:0000313" key="2">
    <source>
        <dbReference type="Proteomes" id="UP000789525"/>
    </source>
</evidence>
<proteinExistence type="predicted"/>
<gene>
    <name evidence="1" type="ORF">ACOLOM_LOCUS3936</name>
</gene>
<keyword evidence="2" id="KW-1185">Reference proteome</keyword>
<dbReference type="Proteomes" id="UP000789525">
    <property type="component" value="Unassembled WGS sequence"/>
</dbReference>
<dbReference type="EMBL" id="CAJVPT010006114">
    <property type="protein sequence ID" value="CAG8527639.1"/>
    <property type="molecule type" value="Genomic_DNA"/>
</dbReference>
<comment type="caution">
    <text evidence="1">The sequence shown here is derived from an EMBL/GenBank/DDBJ whole genome shotgun (WGS) entry which is preliminary data.</text>
</comment>
<sequence length="355" mass="40575">MRFRNLSTSSDSDDTSFFKEDSNDNEYLEHFSNDTITSRSYDNKKMNMSSNGSVRSLGSSKLEGYNNIMLKIPSNESIRFPKSPASENYSDDTITGEGYNHNRLQKKSYEPIGLPRSPRLNDYSSSISGSITPRSNKNILPYPQNSKADFLSPRIDGYGYQPYQPPSPMLYPEKHNEKSFPSTPIKSRYDYFESQEKPSSPNKKEKRSFSLGKSFTSFVMNTRFRSLNKKPASLKHTSLKRTSLKSAFPDAQQNTPQIVYEISEAPLPTITPISPMSHQLPKDYFSEDCANDEDNRSEDIDATALTIDELHKMVLNLRKGFCQLRDEVKDLKLEIKILRGEERRMEDKVDGSGWL</sequence>